<protein>
    <recommendedName>
        <fullName evidence="2">VanZ-like domain-containing protein</fullName>
    </recommendedName>
</protein>
<dbReference type="EMBL" id="CP001712">
    <property type="protein sequence ID" value="EAR15949.1"/>
    <property type="molecule type" value="Genomic_DNA"/>
</dbReference>
<keyword evidence="4" id="KW-1185">Reference proteome</keyword>
<keyword evidence="1" id="KW-0812">Transmembrane</keyword>
<proteinExistence type="predicted"/>
<evidence type="ECO:0000259" key="2">
    <source>
        <dbReference type="Pfam" id="PF04892"/>
    </source>
</evidence>
<feature type="domain" description="VanZ-like" evidence="2">
    <location>
        <begin position="25"/>
        <end position="106"/>
    </location>
</feature>
<dbReference type="STRING" id="313596.RB2501_03605"/>
<gene>
    <name evidence="3" type="ordered locus">RB2501_03605</name>
</gene>
<dbReference type="NCBIfam" id="NF037970">
    <property type="entry name" value="vanZ_1"/>
    <property type="match status" value="1"/>
</dbReference>
<name>A4CG91_ROBBH</name>
<reference evidence="3 4" key="1">
    <citation type="journal article" date="2009" name="J. Bacteriol.">
        <title>Complete genome sequence of Robiginitalea biformata HTCC2501.</title>
        <authorList>
            <person name="Oh H.M."/>
            <person name="Giovannoni S.J."/>
            <person name="Lee K."/>
            <person name="Ferriera S."/>
            <person name="Johnson J."/>
            <person name="Cho J.C."/>
        </authorList>
    </citation>
    <scope>NUCLEOTIDE SEQUENCE [LARGE SCALE GENOMIC DNA]</scope>
    <source>
        <strain evidence="4">ATCC BAA-864 / HTCC2501 / KCTC 12146</strain>
    </source>
</reference>
<dbReference type="Proteomes" id="UP000009049">
    <property type="component" value="Chromosome"/>
</dbReference>
<evidence type="ECO:0000313" key="3">
    <source>
        <dbReference type="EMBL" id="EAR15949.1"/>
    </source>
</evidence>
<dbReference type="KEGG" id="rbi:RB2501_03605"/>
<evidence type="ECO:0000313" key="4">
    <source>
        <dbReference type="Proteomes" id="UP000009049"/>
    </source>
</evidence>
<keyword evidence="1" id="KW-1133">Transmembrane helix</keyword>
<dbReference type="PANTHER" id="PTHR28008">
    <property type="entry name" value="DOMAIN PROTEIN, PUTATIVE (AFU_ORTHOLOGUE AFUA_3G10980)-RELATED"/>
    <property type="match status" value="1"/>
</dbReference>
<dbReference type="Pfam" id="PF04892">
    <property type="entry name" value="VanZ"/>
    <property type="match status" value="1"/>
</dbReference>
<dbReference type="HOGENOM" id="CLU_096028_2_0_10"/>
<dbReference type="PANTHER" id="PTHR28008:SF1">
    <property type="entry name" value="DOMAIN PROTEIN, PUTATIVE (AFU_ORTHOLOGUE AFUA_3G10980)-RELATED"/>
    <property type="match status" value="1"/>
</dbReference>
<keyword evidence="1" id="KW-0472">Membrane</keyword>
<sequence length="119" mass="12588">MAAVTYACLAPFDDLDDPGFELPHADKIAHFTFYLIAAVLGVLALRERAGRRVGLNGALWLAAVVLTAYGGVIEALQAVLPTGRSPEWGDFLANSLGLLAAVASLKVAFHELGALNWPD</sequence>
<dbReference type="AlphaFoldDB" id="A4CG91"/>
<feature type="transmembrane region" description="Helical" evidence="1">
    <location>
        <begin position="28"/>
        <end position="45"/>
    </location>
</feature>
<dbReference type="InterPro" id="IPR006976">
    <property type="entry name" value="VanZ-like"/>
</dbReference>
<feature type="transmembrane region" description="Helical" evidence="1">
    <location>
        <begin position="57"/>
        <end position="79"/>
    </location>
</feature>
<evidence type="ECO:0000256" key="1">
    <source>
        <dbReference type="SAM" id="Phobius"/>
    </source>
</evidence>
<dbReference type="eggNOG" id="COG5652">
    <property type="taxonomic scope" value="Bacteria"/>
</dbReference>
<accession>A4CG91</accession>
<organism evidence="3 4">
    <name type="scientific">Robiginitalea biformata (strain ATCC BAA-864 / DSM 15991 / KCTC 12146 / HTCC2501)</name>
    <dbReference type="NCBI Taxonomy" id="313596"/>
    <lineage>
        <taxon>Bacteria</taxon>
        <taxon>Pseudomonadati</taxon>
        <taxon>Bacteroidota</taxon>
        <taxon>Flavobacteriia</taxon>
        <taxon>Flavobacteriales</taxon>
        <taxon>Flavobacteriaceae</taxon>
        <taxon>Robiginitalea</taxon>
    </lineage>
</organism>